<feature type="compositionally biased region" description="Polar residues" evidence="1">
    <location>
        <begin position="72"/>
        <end position="90"/>
    </location>
</feature>
<feature type="region of interest" description="Disordered" evidence="1">
    <location>
        <begin position="115"/>
        <end position="142"/>
    </location>
</feature>
<reference evidence="2 3" key="1">
    <citation type="journal article" date="2023" name="Plants (Basel)">
        <title>Bridging the Gap: Combining Genomics and Transcriptomics Approaches to Understand Stylosanthes scabra, an Orphan Legume from the Brazilian Caatinga.</title>
        <authorList>
            <person name="Ferreira-Neto J.R.C."/>
            <person name="da Silva M.D."/>
            <person name="Binneck E."/>
            <person name="de Melo N.F."/>
            <person name="da Silva R.H."/>
            <person name="de Melo A.L.T.M."/>
            <person name="Pandolfi V."/>
            <person name="Bustamante F.O."/>
            <person name="Brasileiro-Vidal A.C."/>
            <person name="Benko-Iseppon A.M."/>
        </authorList>
    </citation>
    <scope>NUCLEOTIDE SEQUENCE [LARGE SCALE GENOMIC DNA]</scope>
    <source>
        <tissue evidence="2">Leaves</tissue>
    </source>
</reference>
<feature type="compositionally biased region" description="Low complexity" evidence="1">
    <location>
        <begin position="57"/>
        <end position="71"/>
    </location>
</feature>
<name>A0ABU6V2Z8_9FABA</name>
<organism evidence="2 3">
    <name type="scientific">Stylosanthes scabra</name>
    <dbReference type="NCBI Taxonomy" id="79078"/>
    <lineage>
        <taxon>Eukaryota</taxon>
        <taxon>Viridiplantae</taxon>
        <taxon>Streptophyta</taxon>
        <taxon>Embryophyta</taxon>
        <taxon>Tracheophyta</taxon>
        <taxon>Spermatophyta</taxon>
        <taxon>Magnoliopsida</taxon>
        <taxon>eudicotyledons</taxon>
        <taxon>Gunneridae</taxon>
        <taxon>Pentapetalae</taxon>
        <taxon>rosids</taxon>
        <taxon>fabids</taxon>
        <taxon>Fabales</taxon>
        <taxon>Fabaceae</taxon>
        <taxon>Papilionoideae</taxon>
        <taxon>50 kb inversion clade</taxon>
        <taxon>dalbergioids sensu lato</taxon>
        <taxon>Dalbergieae</taxon>
        <taxon>Pterocarpus clade</taxon>
        <taxon>Stylosanthes</taxon>
    </lineage>
</organism>
<gene>
    <name evidence="2" type="ORF">PIB30_007627</name>
</gene>
<dbReference type="EMBL" id="JASCZI010151051">
    <property type="protein sequence ID" value="MED6167955.1"/>
    <property type="molecule type" value="Genomic_DNA"/>
</dbReference>
<sequence length="244" mass="26062">MVEVGRGVEGLKGKARESVSKCWLLRRSSAASEASSFASNRAYCGYSPSRRYVRNTTASSGSSFASTRRFTPNPTVDRTSPPSTISEMGSSYRSADSEWSFASNRAVCNYNPVASTTSARNSNRRLSGYDPPVNSAMNSSARHSASSYNSSLVSGSSSFASNRSVRGYAPAPPLSSTMNSSFIASSNGFLHGTTQLSNSSDVTGSRHTTTYGNFIRSSQSLENNPTNNSSHHHVRVSCPIGCRD</sequence>
<proteinExistence type="predicted"/>
<accession>A0ABU6V2Z8</accession>
<comment type="caution">
    <text evidence="2">The sequence shown here is derived from an EMBL/GenBank/DDBJ whole genome shotgun (WGS) entry which is preliminary data.</text>
</comment>
<feature type="compositionally biased region" description="Polar residues" evidence="1">
    <location>
        <begin position="217"/>
        <end position="229"/>
    </location>
</feature>
<protein>
    <submittedName>
        <fullName evidence="2">Uncharacterized protein</fullName>
    </submittedName>
</protein>
<dbReference type="Proteomes" id="UP001341840">
    <property type="component" value="Unassembled WGS sequence"/>
</dbReference>
<evidence type="ECO:0000313" key="2">
    <source>
        <dbReference type="EMBL" id="MED6167955.1"/>
    </source>
</evidence>
<feature type="region of interest" description="Disordered" evidence="1">
    <location>
        <begin position="217"/>
        <end position="244"/>
    </location>
</feature>
<keyword evidence="3" id="KW-1185">Reference proteome</keyword>
<evidence type="ECO:0000313" key="3">
    <source>
        <dbReference type="Proteomes" id="UP001341840"/>
    </source>
</evidence>
<evidence type="ECO:0000256" key="1">
    <source>
        <dbReference type="SAM" id="MobiDB-lite"/>
    </source>
</evidence>
<feature type="region of interest" description="Disordered" evidence="1">
    <location>
        <begin position="57"/>
        <end position="90"/>
    </location>
</feature>
<feature type="compositionally biased region" description="Polar residues" evidence="1">
    <location>
        <begin position="115"/>
        <end position="125"/>
    </location>
</feature>